<evidence type="ECO:0000313" key="3">
    <source>
        <dbReference type="Proteomes" id="UP000319438"/>
    </source>
</evidence>
<dbReference type="EMBL" id="KT428292">
    <property type="protein sequence ID" value="ALH06898.1"/>
    <property type="molecule type" value="Genomic_DNA"/>
</dbReference>
<feature type="compositionally biased region" description="Basic residues" evidence="1">
    <location>
        <begin position="31"/>
        <end position="43"/>
    </location>
</feature>
<sequence length="221" mass="24550">MSKSRRAVAETKLSESESESDFSEEEVVEKPKKKTAPKKKAAPKKASASGKVAAPPVTEKKTRKAPAKKVVAPPEEEEEHEEETPVAEKKEKKTPAPRKARKAPAPKEGQRSFQISLDSVEPPIDRSLLKEHDDIVHGTTPLQAGRKTFTRLLRKYKDTGVTAYKFVIVETTGTKKASFSYEGKRVEREVPRVIKKGDSEYSINHDFVVKATKKPKAEGSD</sequence>
<accession>A0A0N9P6S4</accession>
<organism evidence="2 3">
    <name type="scientific">Port-miou virus</name>
    <dbReference type="NCBI Taxonomy" id="1733873"/>
    <lineage>
        <taxon>Viruses</taxon>
        <taxon>Varidnaviria</taxon>
        <taxon>Bamfordvirae</taxon>
        <taxon>Nucleocytoviricota</taxon>
        <taxon>Megaviricetes</taxon>
        <taxon>Pimascovirales</taxon>
        <taxon>Pimascovirales incertae sedis</taxon>
        <taxon>Marseilleviridae</taxon>
        <taxon>Losannavirus</taxon>
        <taxon>Losannavirus lausannense</taxon>
        <taxon>Lausannevirus</taxon>
    </lineage>
</organism>
<feature type="compositionally biased region" description="Acidic residues" evidence="1">
    <location>
        <begin position="74"/>
        <end position="85"/>
    </location>
</feature>
<name>A0A0N9P6S4_9VIRU</name>
<feature type="compositionally biased region" description="Basic residues" evidence="1">
    <location>
        <begin position="95"/>
        <end position="104"/>
    </location>
</feature>
<feature type="compositionally biased region" description="Acidic residues" evidence="1">
    <location>
        <begin position="16"/>
        <end position="27"/>
    </location>
</feature>
<feature type="compositionally biased region" description="Low complexity" evidence="1">
    <location>
        <begin position="44"/>
        <end position="57"/>
    </location>
</feature>
<protein>
    <submittedName>
        <fullName evidence="2">Uncharacterized protein</fullName>
    </submittedName>
</protein>
<feature type="region of interest" description="Disordered" evidence="1">
    <location>
        <begin position="1"/>
        <end position="120"/>
    </location>
</feature>
<proteinExistence type="predicted"/>
<gene>
    <name evidence="2" type="ORF">PMV_200</name>
</gene>
<dbReference type="Proteomes" id="UP000319438">
    <property type="component" value="Segment"/>
</dbReference>
<reference evidence="2" key="1">
    <citation type="journal article" date="2015" name="Genome Announc.">
        <title>Complete Genome Sequence of a New Member of the Marseilleviridae Recovered from the Brackish Submarine Spring in the Cassis Port-Miou Calanque, France.</title>
        <authorList>
            <person name="Doutre G."/>
            <person name="Arfib B."/>
            <person name="Rochette P."/>
            <person name="Claverie J.M."/>
            <person name="Bonin P."/>
            <person name="Abergel C."/>
        </authorList>
    </citation>
    <scope>NUCLEOTIDE SEQUENCE [LARGE SCALE GENOMIC DNA]</scope>
    <source>
        <strain evidence="2">1</strain>
    </source>
</reference>
<evidence type="ECO:0000256" key="1">
    <source>
        <dbReference type="SAM" id="MobiDB-lite"/>
    </source>
</evidence>
<evidence type="ECO:0000313" key="2">
    <source>
        <dbReference type="EMBL" id="ALH06898.1"/>
    </source>
</evidence>